<evidence type="ECO:0000313" key="3">
    <source>
        <dbReference type="Proteomes" id="UP001066276"/>
    </source>
</evidence>
<organism evidence="2 3">
    <name type="scientific">Pleurodeles waltl</name>
    <name type="common">Iberian ribbed newt</name>
    <dbReference type="NCBI Taxonomy" id="8319"/>
    <lineage>
        <taxon>Eukaryota</taxon>
        <taxon>Metazoa</taxon>
        <taxon>Chordata</taxon>
        <taxon>Craniata</taxon>
        <taxon>Vertebrata</taxon>
        <taxon>Euteleostomi</taxon>
        <taxon>Amphibia</taxon>
        <taxon>Batrachia</taxon>
        <taxon>Caudata</taxon>
        <taxon>Salamandroidea</taxon>
        <taxon>Salamandridae</taxon>
        <taxon>Pleurodelinae</taxon>
        <taxon>Pleurodeles</taxon>
    </lineage>
</organism>
<dbReference type="AlphaFoldDB" id="A0AAV7S3E5"/>
<evidence type="ECO:0000313" key="2">
    <source>
        <dbReference type="EMBL" id="KAJ1158512.1"/>
    </source>
</evidence>
<dbReference type="Proteomes" id="UP001066276">
    <property type="component" value="Chromosome 5"/>
</dbReference>
<dbReference type="EMBL" id="JANPWB010000009">
    <property type="protein sequence ID" value="KAJ1158512.1"/>
    <property type="molecule type" value="Genomic_DNA"/>
</dbReference>
<accession>A0AAV7S3E5</accession>
<protein>
    <submittedName>
        <fullName evidence="2">Uncharacterized protein</fullName>
    </submittedName>
</protein>
<comment type="caution">
    <text evidence="2">The sequence shown here is derived from an EMBL/GenBank/DDBJ whole genome shotgun (WGS) entry which is preliminary data.</text>
</comment>
<gene>
    <name evidence="2" type="ORF">NDU88_011200</name>
</gene>
<name>A0AAV7S3E5_PLEWA</name>
<proteinExistence type="predicted"/>
<feature type="region of interest" description="Disordered" evidence="1">
    <location>
        <begin position="35"/>
        <end position="92"/>
    </location>
</feature>
<reference evidence="2" key="1">
    <citation type="journal article" date="2022" name="bioRxiv">
        <title>Sequencing and chromosome-scale assembly of the giantPleurodeles waltlgenome.</title>
        <authorList>
            <person name="Brown T."/>
            <person name="Elewa A."/>
            <person name="Iarovenko S."/>
            <person name="Subramanian E."/>
            <person name="Araus A.J."/>
            <person name="Petzold A."/>
            <person name="Susuki M."/>
            <person name="Suzuki K.-i.T."/>
            <person name="Hayashi T."/>
            <person name="Toyoda A."/>
            <person name="Oliveira C."/>
            <person name="Osipova E."/>
            <person name="Leigh N.D."/>
            <person name="Simon A."/>
            <person name="Yun M.H."/>
        </authorList>
    </citation>
    <scope>NUCLEOTIDE SEQUENCE</scope>
    <source>
        <strain evidence="2">20211129_DDA</strain>
        <tissue evidence="2">Liver</tissue>
    </source>
</reference>
<feature type="compositionally biased region" description="Basic residues" evidence="1">
    <location>
        <begin position="75"/>
        <end position="84"/>
    </location>
</feature>
<keyword evidence="3" id="KW-1185">Reference proteome</keyword>
<sequence>MRLQVRKGKGAVEDCAARATQVTRGTRGTRLVPCRQWQASQDNQEGRPPRPLGPSKSQAVDREDRNPVESCGNLGRRRRRRRRTNGISTEVHNDIVHEGMRQQSTPIPRLNLNTQGSNERLDMGFEVATGIMEDSWLQSLSITINKDLGEALD</sequence>
<evidence type="ECO:0000256" key="1">
    <source>
        <dbReference type="SAM" id="MobiDB-lite"/>
    </source>
</evidence>